<name>A0ABR9WT07_9FLAO</name>
<reference evidence="1 2" key="1">
    <citation type="submission" date="2020-10" db="EMBL/GenBank/DDBJ databases">
        <title>The genome sequence of Flavobacterium aquaticum 1Y8A.</title>
        <authorList>
            <person name="Liu Y."/>
        </authorList>
    </citation>
    <scope>NUCLEOTIDE SEQUENCE [LARGE SCALE GENOMIC DNA]</scope>
    <source>
        <strain evidence="1 2">1Y8A</strain>
    </source>
</reference>
<dbReference type="RefSeq" id="WP_194093747.1">
    <property type="nucleotide sequence ID" value="NZ_JADFTZ010000001.1"/>
</dbReference>
<dbReference type="Proteomes" id="UP000656274">
    <property type="component" value="Unassembled WGS sequence"/>
</dbReference>
<comment type="caution">
    <text evidence="1">The sequence shown here is derived from an EMBL/GenBank/DDBJ whole genome shotgun (WGS) entry which is preliminary data.</text>
</comment>
<protein>
    <submittedName>
        <fullName evidence="1">Uncharacterized protein</fullName>
    </submittedName>
</protein>
<keyword evidence="2" id="KW-1185">Reference proteome</keyword>
<organism evidence="1 2">
    <name type="scientific">Flavobacterium proteolyticum</name>
    <dbReference type="NCBI Taxonomy" id="2911683"/>
    <lineage>
        <taxon>Bacteria</taxon>
        <taxon>Pseudomonadati</taxon>
        <taxon>Bacteroidota</taxon>
        <taxon>Flavobacteriia</taxon>
        <taxon>Flavobacteriales</taxon>
        <taxon>Flavobacteriaceae</taxon>
        <taxon>Flavobacterium</taxon>
    </lineage>
</organism>
<gene>
    <name evidence="1" type="ORF">IM755_03825</name>
</gene>
<accession>A0ABR9WT07</accession>
<proteinExistence type="predicted"/>
<dbReference type="EMBL" id="JADFTZ010000001">
    <property type="protein sequence ID" value="MBE9575829.1"/>
    <property type="molecule type" value="Genomic_DNA"/>
</dbReference>
<evidence type="ECO:0000313" key="1">
    <source>
        <dbReference type="EMBL" id="MBE9575829.1"/>
    </source>
</evidence>
<evidence type="ECO:0000313" key="2">
    <source>
        <dbReference type="Proteomes" id="UP000656274"/>
    </source>
</evidence>
<sequence length="275" mass="32557">MKKTFYLFLLFFVKICFSQIPVESYRNEISNLKSIDEVSIYWDKLLEIDQNVLLSEKNLIKRDSISTSLMIRTILMFEYHNESTFRLYKIAPVMNMAHCSNSNSAKLFWPIIEKYKVVINQIMKNYPAYPLESISLNYYGYSLLNQDKIYDNLISKLQNTFSNEEIISKLITSHNNFKASHSLKKIKTIFKWQFQPFKDIKEEGFFEFVKMSNGKLYKRTDDGILQKINLISKKDGFKYYKIEGEPFGWIYKLGKNGSLSLLDNDKILIEYTRID</sequence>